<dbReference type="GO" id="GO:0005525">
    <property type="term" value="F:GTP binding"/>
    <property type="evidence" value="ECO:0007669"/>
    <property type="project" value="UniProtKB-KW"/>
</dbReference>
<gene>
    <name evidence="3" type="ORF">TUBRATIS_008910</name>
</gene>
<dbReference type="PROSITE" id="PS51419">
    <property type="entry name" value="RAB"/>
    <property type="match status" value="1"/>
</dbReference>
<evidence type="ECO:0000313" key="3">
    <source>
        <dbReference type="EMBL" id="RVD92601.1"/>
    </source>
</evidence>
<organism evidence="3 4">
    <name type="scientific">Tubulinosema ratisbonensis</name>
    <dbReference type="NCBI Taxonomy" id="291195"/>
    <lineage>
        <taxon>Eukaryota</taxon>
        <taxon>Fungi</taxon>
        <taxon>Fungi incertae sedis</taxon>
        <taxon>Microsporidia</taxon>
        <taxon>Tubulinosematoidea</taxon>
        <taxon>Tubulinosematidae</taxon>
        <taxon>Tubulinosema</taxon>
    </lineage>
</organism>
<dbReference type="Proteomes" id="UP000282876">
    <property type="component" value="Unassembled WGS sequence"/>
</dbReference>
<dbReference type="SMART" id="SM00173">
    <property type="entry name" value="RAS"/>
    <property type="match status" value="1"/>
</dbReference>
<evidence type="ECO:0000256" key="1">
    <source>
        <dbReference type="ARBA" id="ARBA00022741"/>
    </source>
</evidence>
<dbReference type="SMART" id="SM00175">
    <property type="entry name" value="RAB"/>
    <property type="match status" value="1"/>
</dbReference>
<proteinExistence type="predicted"/>
<reference evidence="3 4" key="1">
    <citation type="submission" date="2018-10" db="EMBL/GenBank/DDBJ databases">
        <title>Draft genome sequence of the microsporidian Tubulinosema ratisbonensis.</title>
        <authorList>
            <person name="Polonais V."/>
            <person name="Peyretaillade E."/>
            <person name="Niehus S."/>
            <person name="Wawrzyniak I."/>
            <person name="Franchet A."/>
            <person name="Gaspin C."/>
            <person name="Reichstadt M."/>
            <person name="Belser C."/>
            <person name="Labadie K."/>
            <person name="Delbac F."/>
            <person name="Ferrandon D."/>
        </authorList>
    </citation>
    <scope>NUCLEOTIDE SEQUENCE [LARGE SCALE GENOMIC DNA]</scope>
    <source>
        <strain evidence="3 4">Franzen</strain>
    </source>
</reference>
<evidence type="ECO:0000313" key="4">
    <source>
        <dbReference type="Proteomes" id="UP000282876"/>
    </source>
</evidence>
<dbReference type="VEuPathDB" id="MicrosporidiaDB:TUBRATIS_008910"/>
<dbReference type="Gene3D" id="3.40.50.300">
    <property type="entry name" value="P-loop containing nucleotide triphosphate hydrolases"/>
    <property type="match status" value="1"/>
</dbReference>
<dbReference type="SMART" id="SM00176">
    <property type="entry name" value="RAN"/>
    <property type="match status" value="1"/>
</dbReference>
<dbReference type="OrthoDB" id="9989112at2759"/>
<dbReference type="SUPFAM" id="SSF52540">
    <property type="entry name" value="P-loop containing nucleoside triphosphate hydrolases"/>
    <property type="match status" value="1"/>
</dbReference>
<sequence>MRTKYKIVFLGEQNVGKSTLISQFVYKCIEDKYQPTIGIDFLPKRMEIDGKEVKLQIWDTAGQEKFNSIISSYARDSFIAVIVYDLSKRKSFDSVDRCINDLVKIHDPENKIKILLVGNKTDLIEEKKDLDVLIKEGEEKAKQFNATFLQTCAKTYEGILCIEDYFVKTISEDINNEYENNDTLLLENEHKSRCC</sequence>
<dbReference type="EMBL" id="RCSS01000178">
    <property type="protein sequence ID" value="RVD92601.1"/>
    <property type="molecule type" value="Genomic_DNA"/>
</dbReference>
<dbReference type="InterPro" id="IPR005225">
    <property type="entry name" value="Small_GTP-bd"/>
</dbReference>
<accession>A0A437AN12</accession>
<dbReference type="PRINTS" id="PR00449">
    <property type="entry name" value="RASTRNSFRMNG"/>
</dbReference>
<keyword evidence="2" id="KW-0342">GTP-binding</keyword>
<dbReference type="InterPro" id="IPR027417">
    <property type="entry name" value="P-loop_NTPase"/>
</dbReference>
<dbReference type="PANTHER" id="PTHR47977">
    <property type="entry name" value="RAS-RELATED PROTEIN RAB"/>
    <property type="match status" value="1"/>
</dbReference>
<evidence type="ECO:0000256" key="2">
    <source>
        <dbReference type="ARBA" id="ARBA00023134"/>
    </source>
</evidence>
<dbReference type="InterPro" id="IPR001806">
    <property type="entry name" value="Small_GTPase"/>
</dbReference>
<keyword evidence="1" id="KW-0547">Nucleotide-binding</keyword>
<dbReference type="SMART" id="SM00174">
    <property type="entry name" value="RHO"/>
    <property type="match status" value="1"/>
</dbReference>
<dbReference type="InterPro" id="IPR050227">
    <property type="entry name" value="Rab"/>
</dbReference>
<dbReference type="GO" id="GO:0003924">
    <property type="term" value="F:GTPase activity"/>
    <property type="evidence" value="ECO:0007669"/>
    <property type="project" value="InterPro"/>
</dbReference>
<name>A0A437AN12_9MICR</name>
<dbReference type="AlphaFoldDB" id="A0A437AN12"/>
<protein>
    <submittedName>
        <fullName evidence="3">GTP-binding ryh1-like</fullName>
    </submittedName>
</protein>
<dbReference type="FunFam" id="3.40.50.300:FF:001204">
    <property type="entry name" value="Small GTP-binding protein, putative"/>
    <property type="match status" value="1"/>
</dbReference>
<comment type="caution">
    <text evidence="3">The sequence shown here is derived from an EMBL/GenBank/DDBJ whole genome shotgun (WGS) entry which is preliminary data.</text>
</comment>
<dbReference type="PROSITE" id="PS51421">
    <property type="entry name" value="RAS"/>
    <property type="match status" value="1"/>
</dbReference>
<keyword evidence="4" id="KW-1185">Reference proteome</keyword>
<dbReference type="PROSITE" id="PS51420">
    <property type="entry name" value="RHO"/>
    <property type="match status" value="1"/>
</dbReference>
<dbReference type="STRING" id="291195.A0A437AN12"/>
<dbReference type="Pfam" id="PF00071">
    <property type="entry name" value="Ras"/>
    <property type="match status" value="1"/>
</dbReference>
<dbReference type="NCBIfam" id="TIGR00231">
    <property type="entry name" value="small_GTP"/>
    <property type="match status" value="1"/>
</dbReference>